<dbReference type="EC" id="6.2.1.22" evidence="4"/>
<dbReference type="EMBL" id="JAGGKC010000011">
    <property type="protein sequence ID" value="MBP1919068.1"/>
    <property type="molecule type" value="Genomic_DNA"/>
</dbReference>
<dbReference type="InterPro" id="IPR014729">
    <property type="entry name" value="Rossmann-like_a/b/a_fold"/>
</dbReference>
<proteinExistence type="predicted"/>
<dbReference type="InterPro" id="IPR000182">
    <property type="entry name" value="GNAT_dom"/>
</dbReference>
<keyword evidence="1" id="KW-0547">Nucleotide-binding</keyword>
<organism evidence="4 5">
    <name type="scientific">Youngiibacter multivorans</name>
    <dbReference type="NCBI Taxonomy" id="937251"/>
    <lineage>
        <taxon>Bacteria</taxon>
        <taxon>Bacillati</taxon>
        <taxon>Bacillota</taxon>
        <taxon>Clostridia</taxon>
        <taxon>Eubacteriales</taxon>
        <taxon>Clostridiaceae</taxon>
        <taxon>Youngiibacter</taxon>
    </lineage>
</organism>
<evidence type="ECO:0000259" key="3">
    <source>
        <dbReference type="PROSITE" id="PS51186"/>
    </source>
</evidence>
<sequence>MIYFAEEVNINDKTEFEEVSDFLKSFEVVYSRCDLTMVVRHEGAIVATGSVEGNTLKYFFVHADHQHEGLARLIFNGLVQYLSDKGYVSYFAFTTPENILIFAALGMVLVYNTERACLMEGGFGSYSNWISRIQKKIPKKEGRRGAVVMNCNPMTNGHRYLVETASREVSDLLVFVVQEDSSLFPFEDRYRIVKNELKEFPNVHVLMGGPYIISKATFPTYFIKKRDEMLGVYTELDGGLFIDKIARDLAIDVRFFGSEPTDEVTEVYNSKLRELMKKSSLESRTVDRLEQNGTPVSASVVRKLLTEDRIEEAYGMIPENTVKYLESEEGKELIWRMRREL</sequence>
<dbReference type="Pfam" id="PF08218">
    <property type="entry name" value="Citrate_ly_lig"/>
    <property type="match status" value="1"/>
</dbReference>
<dbReference type="Gene3D" id="3.40.630.30">
    <property type="match status" value="1"/>
</dbReference>
<accession>A0ABS4G3E2</accession>
<dbReference type="PANTHER" id="PTHR40599:SF1">
    <property type="entry name" value="[CITRATE [PRO-3S]-LYASE] LIGASE"/>
    <property type="match status" value="1"/>
</dbReference>
<dbReference type="PROSITE" id="PS51186">
    <property type="entry name" value="GNAT"/>
    <property type="match status" value="1"/>
</dbReference>
<gene>
    <name evidence="4" type="ORF">J2Z34_001555</name>
</gene>
<dbReference type="InterPro" id="IPR013166">
    <property type="entry name" value="Citrate_lyase_ligase_C"/>
</dbReference>
<evidence type="ECO:0000313" key="5">
    <source>
        <dbReference type="Proteomes" id="UP001519271"/>
    </source>
</evidence>
<dbReference type="SUPFAM" id="SSF52374">
    <property type="entry name" value="Nucleotidylyl transferase"/>
    <property type="match status" value="1"/>
</dbReference>
<protein>
    <submittedName>
        <fullName evidence="4">[citrate (Pro-3S)-lyase] ligase</fullName>
        <ecNumber evidence="4">6.2.1.22</ecNumber>
    </submittedName>
</protein>
<keyword evidence="4" id="KW-0436">Ligase</keyword>
<dbReference type="PANTHER" id="PTHR40599">
    <property type="entry name" value="[CITRATE [PRO-3S]-LYASE] LIGASE"/>
    <property type="match status" value="1"/>
</dbReference>
<comment type="caution">
    <text evidence="4">The sequence shown here is derived from an EMBL/GenBank/DDBJ whole genome shotgun (WGS) entry which is preliminary data.</text>
</comment>
<dbReference type="InterPro" id="IPR005216">
    <property type="entry name" value="Citrate_lyase_ligase"/>
</dbReference>
<reference evidence="4 5" key="1">
    <citation type="submission" date="2021-03" db="EMBL/GenBank/DDBJ databases">
        <title>Genomic Encyclopedia of Type Strains, Phase IV (KMG-IV): sequencing the most valuable type-strain genomes for metagenomic binning, comparative biology and taxonomic classification.</title>
        <authorList>
            <person name="Goeker M."/>
        </authorList>
    </citation>
    <scope>NUCLEOTIDE SEQUENCE [LARGE SCALE GENOMIC DNA]</scope>
    <source>
        <strain evidence="4 5">DSM 6139</strain>
    </source>
</reference>
<dbReference type="RefSeq" id="WP_209459288.1">
    <property type="nucleotide sequence ID" value="NZ_JAGGKC010000011.1"/>
</dbReference>
<dbReference type="SUPFAM" id="SSF55729">
    <property type="entry name" value="Acyl-CoA N-acyltransferases (Nat)"/>
    <property type="match status" value="1"/>
</dbReference>
<feature type="domain" description="N-acetyltransferase" evidence="3">
    <location>
        <begin position="1"/>
        <end position="138"/>
    </location>
</feature>
<evidence type="ECO:0000313" key="4">
    <source>
        <dbReference type="EMBL" id="MBP1919068.1"/>
    </source>
</evidence>
<name>A0ABS4G3E2_9CLOT</name>
<keyword evidence="2" id="KW-0067">ATP-binding</keyword>
<dbReference type="SMART" id="SM00764">
    <property type="entry name" value="Citrate_ly_lig"/>
    <property type="match status" value="1"/>
</dbReference>
<dbReference type="GO" id="GO:0008771">
    <property type="term" value="F:[citrate (pro-3S)-lyase] ligase activity"/>
    <property type="evidence" value="ECO:0007669"/>
    <property type="project" value="UniProtKB-EC"/>
</dbReference>
<dbReference type="Proteomes" id="UP001519271">
    <property type="component" value="Unassembled WGS sequence"/>
</dbReference>
<dbReference type="InterPro" id="IPR016181">
    <property type="entry name" value="Acyl_CoA_acyltransferase"/>
</dbReference>
<evidence type="ECO:0000256" key="2">
    <source>
        <dbReference type="ARBA" id="ARBA00022840"/>
    </source>
</evidence>
<keyword evidence="5" id="KW-1185">Reference proteome</keyword>
<evidence type="ECO:0000256" key="1">
    <source>
        <dbReference type="ARBA" id="ARBA00022741"/>
    </source>
</evidence>
<dbReference type="Gene3D" id="3.40.50.620">
    <property type="entry name" value="HUPs"/>
    <property type="match status" value="1"/>
</dbReference>